<name>A0A3A1YUE8_9GAMM</name>
<organism evidence="1 2">
    <name type="scientific">Psittacicella hinzii</name>
    <dbReference type="NCBI Taxonomy" id="2028575"/>
    <lineage>
        <taxon>Bacteria</taxon>
        <taxon>Pseudomonadati</taxon>
        <taxon>Pseudomonadota</taxon>
        <taxon>Gammaproteobacteria</taxon>
        <taxon>Pasteurellales</taxon>
        <taxon>Psittacicellaceae</taxon>
        <taxon>Psittacicella</taxon>
    </lineage>
</organism>
<dbReference type="EMBL" id="NRJG01000028">
    <property type="protein sequence ID" value="RIY39697.1"/>
    <property type="molecule type" value="Genomic_DNA"/>
</dbReference>
<dbReference type="AlphaFoldDB" id="A0A3A1YUE8"/>
<evidence type="ECO:0000313" key="1">
    <source>
        <dbReference type="EMBL" id="RIY39697.1"/>
    </source>
</evidence>
<dbReference type="Proteomes" id="UP000265916">
    <property type="component" value="Unassembled WGS sequence"/>
</dbReference>
<keyword evidence="2" id="KW-1185">Reference proteome</keyword>
<protein>
    <submittedName>
        <fullName evidence="1">Uncharacterized protein</fullName>
    </submittedName>
</protein>
<sequence>MTNAKRITKLYGKHTQNFSPLREIKLSKGLLPLTRKEDQKTGRKSHVANFCCDKTMAYATFKMSKICERIF</sequence>
<accession>A0A3A1YUE8</accession>
<dbReference type="RefSeq" id="WP_119530271.1">
    <property type="nucleotide sequence ID" value="NZ_JBHSSP010000037.1"/>
</dbReference>
<comment type="caution">
    <text evidence="1">The sequence shown here is derived from an EMBL/GenBank/DDBJ whole genome shotgun (WGS) entry which is preliminary data.</text>
</comment>
<evidence type="ECO:0000313" key="2">
    <source>
        <dbReference type="Proteomes" id="UP000265916"/>
    </source>
</evidence>
<reference evidence="1 2" key="1">
    <citation type="submission" date="2017-08" db="EMBL/GenBank/DDBJ databases">
        <title>Reclassification of Bisgaard taxon 37 and 44.</title>
        <authorList>
            <person name="Christensen H."/>
        </authorList>
    </citation>
    <scope>NUCLEOTIDE SEQUENCE [LARGE SCALE GENOMIC DNA]</scope>
    <source>
        <strain evidence="1 2">111</strain>
    </source>
</reference>
<proteinExistence type="predicted"/>
<gene>
    <name evidence="1" type="ORF">CKF58_01750</name>
</gene>